<evidence type="ECO:0000313" key="3">
    <source>
        <dbReference type="Proteomes" id="UP000278351"/>
    </source>
</evidence>
<dbReference type="NCBIfam" id="TIGR03696">
    <property type="entry name" value="Rhs_assc_core"/>
    <property type="match status" value="1"/>
</dbReference>
<keyword evidence="3" id="KW-1185">Reference proteome</keyword>
<dbReference type="AlphaFoldDB" id="A0A3N4PPA5"/>
<gene>
    <name evidence="2" type="ORF">EGT74_17545</name>
</gene>
<reference evidence="2 3" key="1">
    <citation type="submission" date="2018-11" db="EMBL/GenBank/DDBJ databases">
        <title>Chitinophaga lutea sp.nov., isolate from arsenic contaminated soil.</title>
        <authorList>
            <person name="Zong Y."/>
        </authorList>
    </citation>
    <scope>NUCLEOTIDE SEQUENCE [LARGE SCALE GENOMIC DNA]</scope>
    <source>
        <strain evidence="2 3">ZY74</strain>
    </source>
</reference>
<dbReference type="OrthoDB" id="976756at2"/>
<dbReference type="InterPro" id="IPR050708">
    <property type="entry name" value="T6SS_VgrG/RHS"/>
</dbReference>
<protein>
    <submittedName>
        <fullName evidence="2">RHS repeat-associated core domain-containing protein</fullName>
    </submittedName>
</protein>
<evidence type="ECO:0000313" key="2">
    <source>
        <dbReference type="EMBL" id="RPE09976.1"/>
    </source>
</evidence>
<feature type="compositionally biased region" description="Polar residues" evidence="1">
    <location>
        <begin position="632"/>
        <end position="649"/>
    </location>
</feature>
<dbReference type="Gene3D" id="2.180.10.10">
    <property type="entry name" value="RHS repeat-associated core"/>
    <property type="match status" value="2"/>
</dbReference>
<dbReference type="EMBL" id="RPDH01000002">
    <property type="protein sequence ID" value="RPE09976.1"/>
    <property type="molecule type" value="Genomic_DNA"/>
</dbReference>
<comment type="caution">
    <text evidence="2">The sequence shown here is derived from an EMBL/GenBank/DDBJ whole genome shotgun (WGS) entry which is preliminary data.</text>
</comment>
<accession>A0A3N4PPA5</accession>
<dbReference type="InterPro" id="IPR022385">
    <property type="entry name" value="Rhs_assc_core"/>
</dbReference>
<feature type="region of interest" description="Disordered" evidence="1">
    <location>
        <begin position="623"/>
        <end position="652"/>
    </location>
</feature>
<proteinExistence type="predicted"/>
<evidence type="ECO:0000256" key="1">
    <source>
        <dbReference type="SAM" id="MobiDB-lite"/>
    </source>
</evidence>
<dbReference type="PANTHER" id="PTHR32305">
    <property type="match status" value="1"/>
</dbReference>
<dbReference type="PANTHER" id="PTHR32305:SF15">
    <property type="entry name" value="PROTEIN RHSA-RELATED"/>
    <property type="match status" value="1"/>
</dbReference>
<dbReference type="Proteomes" id="UP000278351">
    <property type="component" value="Unassembled WGS sequence"/>
</dbReference>
<sequence length="1123" mass="123712">MVYDVRDRQVFMQDGNLRTGTNPKWLVTFYDDINRPVMTALYPSAATRQSLQTMMDGAAGGNVALPPTQLPVAANMEVSFRETGRPEYKAAENIVFLEGFESEAGAAFIAEIGATGVSQSLTVNNPLPGISGYEPLTYTFYDNYGYTGAHALAAPELALPAPIDADYQVERAATQSLHTKGLVTGRKVKLLDTGEWLTTSLYYDDRGREIQNISDNTVGGKDILSSVYSFGGWLLGTYLHQTNPRSSKTSDMWVRTKMKYDHDGRLLQVNNQVKDGVEKTVSLITYNALGQVATKVLGNNLETLAYAYNIRGWLKSVNQLYVTGQETNHYFGQELNYDYGFTMGGTPYGQYNGNIAGVRWRGKNTGTVPRAYGFRYDKAERLLHAEYSQQNNGAGGWVKNVADFTTANISYDANGNILTMHHEGVSTGGIVPVDRLQYTYGANSNKLLAVQDGQAPGLGDFTNGANSGNDYAYDANGNLTQDLNKNIQAQGIEYNHLNLPRKITLAGKGTIEFSYDAAGVKRRKKVTDQTVSPAKVTVTDYLSGVVYENNQLQYIGHEEGRVRAVHPPSGPVQFHYDYFIEDHLGNVRAVLTEQTSFNLYLASMEISRAATENALFSNVESSRSAKPAGYPQDQSAGPNSQVAKLNGSNPDRRVGPSLVLKVMAGDTISIGARAFYKTTTAPQDKSRQPVADMATALVRAFGGTTGNQGSKEVAGAPGQASPFTDRFVNDQYQRMKEKDPGRGKNDNRPKAYLNFALFDDQFNLVEENSGVRQVQNQPDQLQTLAKDKMVMQKGGFLYVYTSNETPQDVYFDNVTVMNTPGPLLEETHYYPFGLTMSAISAAAAGKLANRHLYNGKELQQKEFSTGTGLDWYDYGARMYDQQIGRWHAIDPMADKMRRHSPYNYGFDNPLRFIDPDGMVPGDFFARDGEYLGNDGKDDGKVYVLNEKLRAVKENTAVNWGGELSEAHAGIVKARSTEITMDSEVGVMIRAVYAEMRGGDDKAKSIVAESIRNRGDLPDGSFEKADGTYKGIVNKFYDVSKSGDKANASFQTPEKTIYTNEQETKAWQASASASIKAEYGNSNVGKGVIFYNSASSTIYDRNKLMQKIPLTEKIKGIKGLWKLK</sequence>
<name>A0A3N4PPA5_9BACT</name>
<organism evidence="2 3">
    <name type="scientific">Chitinophaga lutea</name>
    <dbReference type="NCBI Taxonomy" id="2488634"/>
    <lineage>
        <taxon>Bacteria</taxon>
        <taxon>Pseudomonadati</taxon>
        <taxon>Bacteroidota</taxon>
        <taxon>Chitinophagia</taxon>
        <taxon>Chitinophagales</taxon>
        <taxon>Chitinophagaceae</taxon>
        <taxon>Chitinophaga</taxon>
    </lineage>
</organism>